<reference evidence="1 2" key="1">
    <citation type="journal article" date="2019" name="Sci. Rep.">
        <title>Orb-weaving spider Araneus ventricosus genome elucidates the spidroin gene catalogue.</title>
        <authorList>
            <person name="Kono N."/>
            <person name="Nakamura H."/>
            <person name="Ohtoshi R."/>
            <person name="Moran D.A.P."/>
            <person name="Shinohara A."/>
            <person name="Yoshida Y."/>
            <person name="Fujiwara M."/>
            <person name="Mori M."/>
            <person name="Tomita M."/>
            <person name="Arakawa K."/>
        </authorList>
    </citation>
    <scope>NUCLEOTIDE SEQUENCE [LARGE SCALE GENOMIC DNA]</scope>
</reference>
<accession>A0A4Y2PA49</accession>
<proteinExistence type="predicted"/>
<protein>
    <submittedName>
        <fullName evidence="1">Uncharacterized protein</fullName>
    </submittedName>
</protein>
<evidence type="ECO:0000313" key="1">
    <source>
        <dbReference type="EMBL" id="GBN46886.1"/>
    </source>
</evidence>
<evidence type="ECO:0000313" key="2">
    <source>
        <dbReference type="Proteomes" id="UP000499080"/>
    </source>
</evidence>
<sequence>MKLANRKEKVLLRVIEQKNRLAKAHLSSEIDDNFMDSSEESSGVHFYSKLLLALNVRDLKSERLPIIVTYKDEEKLLGVPKLENSSGKEQAMAVWNVLRDWRIKLKFSVLTQLVVVAASRKILQSTGSASSKRP</sequence>
<gene>
    <name evidence="1" type="ORF">AVEN_165912_1</name>
</gene>
<dbReference type="OrthoDB" id="8055275at2759"/>
<dbReference type="AlphaFoldDB" id="A0A4Y2PA49"/>
<name>A0A4Y2PA49_ARAVE</name>
<organism evidence="1 2">
    <name type="scientific">Araneus ventricosus</name>
    <name type="common">Orbweaver spider</name>
    <name type="synonym">Epeira ventricosa</name>
    <dbReference type="NCBI Taxonomy" id="182803"/>
    <lineage>
        <taxon>Eukaryota</taxon>
        <taxon>Metazoa</taxon>
        <taxon>Ecdysozoa</taxon>
        <taxon>Arthropoda</taxon>
        <taxon>Chelicerata</taxon>
        <taxon>Arachnida</taxon>
        <taxon>Araneae</taxon>
        <taxon>Araneomorphae</taxon>
        <taxon>Entelegynae</taxon>
        <taxon>Araneoidea</taxon>
        <taxon>Araneidae</taxon>
        <taxon>Araneus</taxon>
    </lineage>
</organism>
<keyword evidence="2" id="KW-1185">Reference proteome</keyword>
<dbReference type="EMBL" id="BGPR01010579">
    <property type="protein sequence ID" value="GBN46886.1"/>
    <property type="molecule type" value="Genomic_DNA"/>
</dbReference>
<dbReference type="Proteomes" id="UP000499080">
    <property type="component" value="Unassembled WGS sequence"/>
</dbReference>
<comment type="caution">
    <text evidence="1">The sequence shown here is derived from an EMBL/GenBank/DDBJ whole genome shotgun (WGS) entry which is preliminary data.</text>
</comment>